<dbReference type="RefSeq" id="WP_343354111.1">
    <property type="nucleotide sequence ID" value="NZ_CP145316.1"/>
</dbReference>
<keyword evidence="5" id="KW-1185">Reference proteome</keyword>
<dbReference type="EMBL" id="CP145316">
    <property type="protein sequence ID" value="XAM18869.1"/>
    <property type="molecule type" value="Genomic_DNA"/>
</dbReference>
<dbReference type="Proteomes" id="UP001434737">
    <property type="component" value="Chromosome"/>
</dbReference>
<sequence>MGKGNVGKVVLQIGAGGVGGVVAHKMAMNRDVFSRIILASRTISKCQAIADSIRAKGLGEIEVDFVDADSVESLVALIEKYKPYLVVNVALPYQDLAIMEACLRTKTHYLDTANYEHPDNAHFEYKEQWAYDTRYKRAAIYALLGSGFDPGVTNIFCAYAQKHYFDEIHSIDILDCNAGDHGYAFATNFNPEINLREVSSKARYWVRDSGHSAWGNHSADVGTFSRDIADSMSSSPLKSAKSYESTTNLRTQESRAESHADSINTQNLTTRQGRSIFDEKSGLCRSEQGNKTKTSIDEVSDKLRDFSQKDKPIEATHSLVSPTDLALNPDLKQDSIYRKFEREEKHFRLESNTQDLKVESYFGGQWRDIAPLALMKEWEYPEVGVKNSYLLYHEELESLIRNIKGLRQIRFFMTFGESYLTHMKCLENIGFLRVDEVEHKGQKIVPIEVLKTLLPDPASLASRTKGQTHIGCYMKGLKDGKERTIYIYNICEHEKCYAEVNAQGVSYTTGVPAMIGAKLICEGKWGVGANSVCSDFLGSAADASLRSMSNTPHSLTSHNPKNSSATLEFADSKIQMRLEANKDMPKGGEYQGIDNALELQNGNNKNCVEVASSDRNSKILDDKSNTIAAASLRNFSGCQARNEGVTKAVMTEIESEDSAKITKEATQGAGVWNMEQNNPDPFMQELNKQGLPYVVLEIESNGESKVLEDGRK</sequence>
<protein>
    <submittedName>
        <fullName evidence="4">Saccharopine dehydrogenase family protein</fullName>
    </submittedName>
</protein>
<organism evidence="4 5">
    <name type="scientific">Helicobacter mastomyrinus</name>
    <dbReference type="NCBI Taxonomy" id="287948"/>
    <lineage>
        <taxon>Bacteria</taxon>
        <taxon>Pseudomonadati</taxon>
        <taxon>Campylobacterota</taxon>
        <taxon>Epsilonproteobacteria</taxon>
        <taxon>Campylobacterales</taxon>
        <taxon>Helicobacteraceae</taxon>
        <taxon>Helicobacter</taxon>
    </lineage>
</organism>
<dbReference type="Pfam" id="PF16653">
    <property type="entry name" value="Sacchrp_dh_C"/>
    <property type="match status" value="1"/>
</dbReference>
<evidence type="ECO:0000313" key="4">
    <source>
        <dbReference type="EMBL" id="XAM18869.1"/>
    </source>
</evidence>
<dbReference type="Gene3D" id="3.30.360.10">
    <property type="entry name" value="Dihydrodipicolinate Reductase, domain 2"/>
    <property type="match status" value="1"/>
</dbReference>
<evidence type="ECO:0000313" key="5">
    <source>
        <dbReference type="Proteomes" id="UP001434737"/>
    </source>
</evidence>
<proteinExistence type="predicted"/>
<evidence type="ECO:0000256" key="1">
    <source>
        <dbReference type="SAM" id="MobiDB-lite"/>
    </source>
</evidence>
<accession>A0ABZ3F6T9</accession>
<dbReference type="PANTHER" id="PTHR43796">
    <property type="entry name" value="CARBOXYNORSPERMIDINE SYNTHASE"/>
    <property type="match status" value="1"/>
</dbReference>
<gene>
    <name evidence="4" type="ORF">V3I05_04100</name>
</gene>
<name>A0ABZ3F6T9_9HELI</name>
<reference evidence="4 5" key="1">
    <citation type="submission" date="2024-02" db="EMBL/GenBank/DDBJ databases">
        <title>Genome and pathogenicity analysis of Helicobacter mastomyrinus isolated from mice.</title>
        <authorList>
            <person name="Zhu L."/>
        </authorList>
    </citation>
    <scope>NUCLEOTIDE SEQUENCE [LARGE SCALE GENOMIC DNA]</scope>
    <source>
        <strain evidence="4 5">Hm-17</strain>
    </source>
</reference>
<feature type="domain" description="Saccharopine dehydrogenase-like C-terminal" evidence="3">
    <location>
        <begin position="370"/>
        <end position="524"/>
    </location>
</feature>
<dbReference type="InterPro" id="IPR005097">
    <property type="entry name" value="Sacchrp_dh_NADP-bd"/>
</dbReference>
<dbReference type="Pfam" id="PF03435">
    <property type="entry name" value="Sacchrp_dh_NADP"/>
    <property type="match status" value="1"/>
</dbReference>
<dbReference type="PANTHER" id="PTHR43796:SF2">
    <property type="entry name" value="CARBOXYNORSPERMIDINE SYNTHASE"/>
    <property type="match status" value="1"/>
</dbReference>
<feature type="compositionally biased region" description="Low complexity" evidence="1">
    <location>
        <begin position="233"/>
        <end position="245"/>
    </location>
</feature>
<dbReference type="Gene3D" id="3.40.50.720">
    <property type="entry name" value="NAD(P)-binding Rossmann-like Domain"/>
    <property type="match status" value="3"/>
</dbReference>
<feature type="domain" description="Saccharopine dehydrogenase NADP binding" evidence="2">
    <location>
        <begin position="10"/>
        <end position="143"/>
    </location>
</feature>
<dbReference type="InterPro" id="IPR032095">
    <property type="entry name" value="Sacchrp_dh-like_C"/>
</dbReference>
<dbReference type="SUPFAM" id="SSF51735">
    <property type="entry name" value="NAD(P)-binding Rossmann-fold domains"/>
    <property type="match status" value="1"/>
</dbReference>
<evidence type="ECO:0000259" key="2">
    <source>
        <dbReference type="Pfam" id="PF03435"/>
    </source>
</evidence>
<feature type="region of interest" description="Disordered" evidence="1">
    <location>
        <begin position="233"/>
        <end position="261"/>
    </location>
</feature>
<dbReference type="InterPro" id="IPR036291">
    <property type="entry name" value="NAD(P)-bd_dom_sf"/>
</dbReference>
<evidence type="ECO:0000259" key="3">
    <source>
        <dbReference type="Pfam" id="PF16653"/>
    </source>
</evidence>